<evidence type="ECO:0000313" key="3">
    <source>
        <dbReference type="EMBL" id="CEA08916.1"/>
    </source>
</evidence>
<protein>
    <submittedName>
        <fullName evidence="3">Uncharacterized protein</fullName>
    </submittedName>
</protein>
<feature type="transmembrane region" description="Helical" evidence="2">
    <location>
        <begin position="46"/>
        <end position="65"/>
    </location>
</feature>
<dbReference type="EMBL" id="LN483071">
    <property type="protein sequence ID" value="CEA08916.1"/>
    <property type="molecule type" value="Genomic_DNA"/>
</dbReference>
<reference evidence="3" key="1">
    <citation type="submission" date="2014-07" db="EMBL/GenBank/DDBJ databases">
        <authorList>
            <person name="Urmite Genomes Urmite Genomes"/>
        </authorList>
    </citation>
    <scope>NUCLEOTIDE SEQUENCE</scope>
    <source>
        <strain evidence="3">11W110_air</strain>
    </source>
</reference>
<gene>
    <name evidence="3" type="ORF">BN1051_02276</name>
</gene>
<evidence type="ECO:0000256" key="1">
    <source>
        <dbReference type="SAM" id="MobiDB-lite"/>
    </source>
</evidence>
<accession>A0A078MVN3</accession>
<keyword evidence="2" id="KW-0812">Transmembrane</keyword>
<keyword evidence="2" id="KW-0472">Membrane</keyword>
<dbReference type="PATRIC" id="fig|1461584.3.peg.2252"/>
<feature type="region of interest" description="Disordered" evidence="1">
    <location>
        <begin position="1"/>
        <end position="38"/>
    </location>
</feature>
<evidence type="ECO:0000256" key="2">
    <source>
        <dbReference type="SAM" id="Phobius"/>
    </source>
</evidence>
<feature type="transmembrane region" description="Helical" evidence="2">
    <location>
        <begin position="71"/>
        <end position="95"/>
    </location>
</feature>
<name>A0A078MVN3_9MICC</name>
<dbReference type="AlphaFoldDB" id="A0A078MVN3"/>
<sequence>MSGSSMDSGDFLSDPEQAPGAAGENGGLRDGNGPARERRPMRVGTIVWGLVLISLASLLLAVRVADVRLDAGLVALGLTIGAGTALVVGGLLTAVNRRS</sequence>
<organism evidence="3">
    <name type="scientific">Arthrobacter saudimassiliensis</name>
    <dbReference type="NCBI Taxonomy" id="1461584"/>
    <lineage>
        <taxon>Bacteria</taxon>
        <taxon>Bacillati</taxon>
        <taxon>Actinomycetota</taxon>
        <taxon>Actinomycetes</taxon>
        <taxon>Micrococcales</taxon>
        <taxon>Micrococcaceae</taxon>
        <taxon>Arthrobacter</taxon>
    </lineage>
</organism>
<proteinExistence type="predicted"/>
<keyword evidence="2" id="KW-1133">Transmembrane helix</keyword>